<dbReference type="EMBL" id="CP009922">
    <property type="protein sequence ID" value="AKG45147.1"/>
    <property type="molecule type" value="Genomic_DNA"/>
</dbReference>
<dbReference type="HOGENOM" id="CLU_2014067_0_0_11"/>
<proteinExistence type="predicted"/>
<sequence>MLNHSALACVQYRGVRGQDRIAHQSVRSGGRGVRGHLTDGVRGRDREAHVHSGFSRGVPLGMGSGGGAMGKTLRQSARCAQGNPTPRDGARHGRTECRTVREVPRTDGTGHTADGFDDGSWCL</sequence>
<organism evidence="2 3">
    <name type="scientific">Streptomyces xiamenensis</name>
    <dbReference type="NCBI Taxonomy" id="408015"/>
    <lineage>
        <taxon>Bacteria</taxon>
        <taxon>Bacillati</taxon>
        <taxon>Actinomycetota</taxon>
        <taxon>Actinomycetes</taxon>
        <taxon>Kitasatosporales</taxon>
        <taxon>Streptomycetaceae</taxon>
        <taxon>Streptomyces</taxon>
    </lineage>
</organism>
<dbReference type="AlphaFoldDB" id="A0A0F7FYB6"/>
<protein>
    <submittedName>
        <fullName evidence="2">Uncharacterized protein</fullName>
    </submittedName>
</protein>
<dbReference type="KEGG" id="sxi:SXIM_37630"/>
<feature type="region of interest" description="Disordered" evidence="1">
    <location>
        <begin position="77"/>
        <end position="96"/>
    </location>
</feature>
<reference evidence="2" key="1">
    <citation type="submission" date="2019-08" db="EMBL/GenBank/DDBJ databases">
        <title>Complete genome sequence of a mangrove-derived Streptomyces xiamenensis.</title>
        <authorList>
            <person name="Xu J."/>
        </authorList>
    </citation>
    <scope>NUCLEOTIDE SEQUENCE</scope>
    <source>
        <strain evidence="2">318</strain>
    </source>
</reference>
<dbReference type="PATRIC" id="fig|408015.6.peg.3814"/>
<accession>A0A0F7FYB6</accession>
<feature type="region of interest" description="Disordered" evidence="1">
    <location>
        <begin position="104"/>
        <end position="123"/>
    </location>
</feature>
<dbReference type="Proteomes" id="UP000034034">
    <property type="component" value="Chromosome"/>
</dbReference>
<name>A0A0F7FYB6_9ACTN</name>
<evidence type="ECO:0000256" key="1">
    <source>
        <dbReference type="SAM" id="MobiDB-lite"/>
    </source>
</evidence>
<evidence type="ECO:0000313" key="3">
    <source>
        <dbReference type="Proteomes" id="UP000034034"/>
    </source>
</evidence>
<evidence type="ECO:0000313" key="2">
    <source>
        <dbReference type="EMBL" id="AKG45147.1"/>
    </source>
</evidence>
<keyword evidence="3" id="KW-1185">Reference proteome</keyword>
<gene>
    <name evidence="2" type="ORF">SXIM_37630</name>
</gene>